<dbReference type="AlphaFoldDB" id="A0A3N6R6B8"/>
<organism evidence="1 2">
    <name type="scientific">Okeania hirsuta</name>
    <dbReference type="NCBI Taxonomy" id="1458930"/>
    <lineage>
        <taxon>Bacteria</taxon>
        <taxon>Bacillati</taxon>
        <taxon>Cyanobacteriota</taxon>
        <taxon>Cyanophyceae</taxon>
        <taxon>Oscillatoriophycideae</taxon>
        <taxon>Oscillatoriales</taxon>
        <taxon>Microcoleaceae</taxon>
        <taxon>Okeania</taxon>
    </lineage>
</organism>
<dbReference type="Proteomes" id="UP000269154">
    <property type="component" value="Unassembled WGS sequence"/>
</dbReference>
<reference evidence="1 2" key="1">
    <citation type="journal article" date="2018" name="ACS Chem. Biol.">
        <title>Ketoreductase domain dysfunction expands chemodiversity: malyngamide biosynthesis in the cyanobacterium Okeania hirsuta.</title>
        <authorList>
            <person name="Moss N.A."/>
            <person name="Leao T."/>
            <person name="Rankin M."/>
            <person name="McCullough T.M."/>
            <person name="Qu P."/>
            <person name="Korobeynikov A."/>
            <person name="Smith J.L."/>
            <person name="Gerwick L."/>
            <person name="Gerwick W.H."/>
        </authorList>
    </citation>
    <scope>NUCLEOTIDE SEQUENCE [LARGE SCALE GENOMIC DNA]</scope>
    <source>
        <strain evidence="1 2">PAB10Feb10-1</strain>
    </source>
</reference>
<accession>A0A3N6R6B8</accession>
<dbReference type="EMBL" id="RCBY01000025">
    <property type="protein sequence ID" value="RQH49891.1"/>
    <property type="molecule type" value="Genomic_DNA"/>
</dbReference>
<keyword evidence="2" id="KW-1185">Reference proteome</keyword>
<protein>
    <submittedName>
        <fullName evidence="1">Uncharacterized protein</fullName>
    </submittedName>
</protein>
<evidence type="ECO:0000313" key="2">
    <source>
        <dbReference type="Proteomes" id="UP000269154"/>
    </source>
</evidence>
<comment type="caution">
    <text evidence="1">The sequence shown here is derived from an EMBL/GenBank/DDBJ whole genome shotgun (WGS) entry which is preliminary data.</text>
</comment>
<proteinExistence type="predicted"/>
<evidence type="ECO:0000313" key="1">
    <source>
        <dbReference type="EMBL" id="RQH49891.1"/>
    </source>
</evidence>
<gene>
    <name evidence="1" type="ORF">D5R40_06865</name>
</gene>
<name>A0A3N6R6B8_9CYAN</name>
<sequence>MTLYLSDKTDDTIIWRYSSQTIYHEKDKRKLECLFVAKEYEKAIPSAFQGKPELLKVINDRTEFQWYYIVKNENNQPIAVLRVNGNPYENFREYKLGI</sequence>